<dbReference type="Proteomes" id="UP000499080">
    <property type="component" value="Unassembled WGS sequence"/>
</dbReference>
<accession>A0A4Y2KGT4</accession>
<evidence type="ECO:0000313" key="2">
    <source>
        <dbReference type="Proteomes" id="UP000499080"/>
    </source>
</evidence>
<dbReference type="EMBL" id="BGPR01004635">
    <property type="protein sequence ID" value="GBN01651.1"/>
    <property type="molecule type" value="Genomic_DNA"/>
</dbReference>
<comment type="caution">
    <text evidence="1">The sequence shown here is derived from an EMBL/GenBank/DDBJ whole genome shotgun (WGS) entry which is preliminary data.</text>
</comment>
<sequence>MCFSGLRKRSQTWRFTQNISPNFLYGNRNCNHQVITYEGVETFLTPYHLHHKRKLNMNTEMHPQDSLLYMRTDFVNFNPGGMPGYLQQFLTITRGCAGIE</sequence>
<name>A0A4Y2KGT4_ARAVE</name>
<protein>
    <submittedName>
        <fullName evidence="1">Uncharacterized protein</fullName>
    </submittedName>
</protein>
<dbReference type="AlphaFoldDB" id="A0A4Y2KGT4"/>
<proteinExistence type="predicted"/>
<organism evidence="1 2">
    <name type="scientific">Araneus ventricosus</name>
    <name type="common">Orbweaver spider</name>
    <name type="synonym">Epeira ventricosa</name>
    <dbReference type="NCBI Taxonomy" id="182803"/>
    <lineage>
        <taxon>Eukaryota</taxon>
        <taxon>Metazoa</taxon>
        <taxon>Ecdysozoa</taxon>
        <taxon>Arthropoda</taxon>
        <taxon>Chelicerata</taxon>
        <taxon>Arachnida</taxon>
        <taxon>Araneae</taxon>
        <taxon>Araneomorphae</taxon>
        <taxon>Entelegynae</taxon>
        <taxon>Araneoidea</taxon>
        <taxon>Araneidae</taxon>
        <taxon>Araneus</taxon>
    </lineage>
</organism>
<evidence type="ECO:0000313" key="1">
    <source>
        <dbReference type="EMBL" id="GBN01651.1"/>
    </source>
</evidence>
<keyword evidence="2" id="KW-1185">Reference proteome</keyword>
<gene>
    <name evidence="1" type="ORF">AVEN_232772_1</name>
</gene>
<reference evidence="1 2" key="1">
    <citation type="journal article" date="2019" name="Sci. Rep.">
        <title>Orb-weaving spider Araneus ventricosus genome elucidates the spidroin gene catalogue.</title>
        <authorList>
            <person name="Kono N."/>
            <person name="Nakamura H."/>
            <person name="Ohtoshi R."/>
            <person name="Moran D.A.P."/>
            <person name="Shinohara A."/>
            <person name="Yoshida Y."/>
            <person name="Fujiwara M."/>
            <person name="Mori M."/>
            <person name="Tomita M."/>
            <person name="Arakawa K."/>
        </authorList>
    </citation>
    <scope>NUCLEOTIDE SEQUENCE [LARGE SCALE GENOMIC DNA]</scope>
</reference>